<dbReference type="Proteomes" id="UP000190776">
    <property type="component" value="Unassembled WGS sequence"/>
</dbReference>
<accession>A0A1S8B301</accession>
<reference evidence="10 11" key="1">
    <citation type="submission" date="2017-01" db="EMBL/GenBank/DDBJ databases">
        <title>Draft genome sequence of Diplodia seriata F98.1, a fungal species involved in grapevine trunk diseases.</title>
        <authorList>
            <person name="Robert-Siegwald G."/>
            <person name="Vallet J."/>
            <person name="Abou-Mansour E."/>
            <person name="Xu J."/>
            <person name="Rey P."/>
            <person name="Bertsch C."/>
            <person name="Rego C."/>
            <person name="Larignon P."/>
            <person name="Fontaine F."/>
            <person name="Lebrun M.-H."/>
        </authorList>
    </citation>
    <scope>NUCLEOTIDE SEQUENCE [LARGE SCALE GENOMIC DNA]</scope>
    <source>
        <strain evidence="10 11">F98.1</strain>
    </source>
</reference>
<evidence type="ECO:0000256" key="7">
    <source>
        <dbReference type="ARBA" id="ARBA00032014"/>
    </source>
</evidence>
<dbReference type="EMBL" id="MSZU01000114">
    <property type="protein sequence ID" value="OMP81937.1"/>
    <property type="molecule type" value="Genomic_DNA"/>
</dbReference>
<keyword evidence="8" id="KW-0010">Activator</keyword>
<dbReference type="GO" id="GO:0006357">
    <property type="term" value="P:regulation of transcription by RNA polymerase II"/>
    <property type="evidence" value="ECO:0007669"/>
    <property type="project" value="InterPro"/>
</dbReference>
<dbReference type="GO" id="GO:0016592">
    <property type="term" value="C:mediator complex"/>
    <property type="evidence" value="ECO:0007669"/>
    <property type="project" value="InterPro"/>
</dbReference>
<dbReference type="InterPro" id="IPR019313">
    <property type="entry name" value="Mediator_Med17"/>
</dbReference>
<dbReference type="PANTHER" id="PTHR13114:SF7">
    <property type="entry name" value="MEDIATOR OF RNA POLYMERASE II TRANSCRIPTION SUBUNIT 17"/>
    <property type="match status" value="1"/>
</dbReference>
<name>A0A1S8B301_9PEZI</name>
<evidence type="ECO:0000256" key="6">
    <source>
        <dbReference type="ARBA" id="ARBA00023242"/>
    </source>
</evidence>
<proteinExistence type="inferred from homology"/>
<evidence type="ECO:0000313" key="11">
    <source>
        <dbReference type="Proteomes" id="UP000190776"/>
    </source>
</evidence>
<comment type="subcellular location">
    <subcellularLocation>
        <location evidence="1 8">Nucleus</location>
    </subcellularLocation>
</comment>
<evidence type="ECO:0000256" key="1">
    <source>
        <dbReference type="ARBA" id="ARBA00004123"/>
    </source>
</evidence>
<keyword evidence="4 8" id="KW-0805">Transcription regulation</keyword>
<dbReference type="GO" id="GO:0003712">
    <property type="term" value="F:transcription coregulator activity"/>
    <property type="evidence" value="ECO:0007669"/>
    <property type="project" value="InterPro"/>
</dbReference>
<keyword evidence="5 8" id="KW-0804">Transcription</keyword>
<comment type="function">
    <text evidence="8">Component of the Mediator complex, a coactivator involved in the regulated transcription of nearly all RNA polymerase II-dependent genes. Mediator functions as a bridge to convey information from gene-specific regulatory proteins to the basal RNA polymerase II transcription machinery. Mediator is recruited to promoters by direct interactions with regulatory proteins and serves as a scaffold for the assembly of a functional preinitiation complex with RNA polymerase II and the general transcription factors.</text>
</comment>
<evidence type="ECO:0000256" key="8">
    <source>
        <dbReference type="RuleBase" id="RU364140"/>
    </source>
</evidence>
<comment type="subunit">
    <text evidence="8">Component of the Mediator complex.</text>
</comment>
<feature type="compositionally biased region" description="Acidic residues" evidence="9">
    <location>
        <begin position="65"/>
        <end position="77"/>
    </location>
</feature>
<sequence length="665" mass="74736">MVDSELSRGSAELPLALRPAPSSSDDDESLMMQLQRISAQFGQFRHMDEDKLKEMAAAQAAGVSDAEEAQDDEEETGDDAKKRAEELRNAKAEMFKHINSDAQQEILYTIDFLGLLLSKDNPRGSNYMSPTLKQSGVPEGSFAYDKWPVKQLDERLKKQQHLVAKGWTTEGLGASADSLLQAATKLEKEVRKETQYWGQILSVKKRGWSLRRVPRESGTLGVQFGFLEASDRFQARGFAPLRAKEDGNIILDQALVQKPKTIRVRIVEDGKTVGTSEQNNLVFAQQSDLEIEDLIRRARDSLFEQELFHEMTMESRQLLSYRTHFRDHAIVIPASPEAEASDSSQKREIHVDLIGLEDAEELLSRRPEDGLANDVALTLRLLLTYIHSQRLRKRTQQPLPMTDRARPEPQLPILRTLLNFIYHHNATTALRSYLSSVQRILARAGISFNTNLESAYASLSETINTTYSERSRLPRLDALMTVLSRPMHTTATFPLPSALDEAAALRQEVTISLRTPVAPHIQGTDISLTIPPALAGILYHDNRQAQKRILSFDTLDALQEYLDHALSMDLALNLAIKERSGLQTANSGNRHPELSYFVRRNENKEAVLLQLITHVSGKEGCLKVSWYAPDTQLDGDEAVWRPDDGERKSFKDVVKGFLNVPLPLG</sequence>
<keyword evidence="6 8" id="KW-0539">Nucleus</keyword>
<dbReference type="Pfam" id="PF10156">
    <property type="entry name" value="Med17"/>
    <property type="match status" value="1"/>
</dbReference>
<evidence type="ECO:0000256" key="9">
    <source>
        <dbReference type="SAM" id="MobiDB-lite"/>
    </source>
</evidence>
<evidence type="ECO:0000313" key="10">
    <source>
        <dbReference type="EMBL" id="OMP81937.1"/>
    </source>
</evidence>
<dbReference type="GO" id="GO:0070847">
    <property type="term" value="C:core mediator complex"/>
    <property type="evidence" value="ECO:0007669"/>
    <property type="project" value="TreeGrafter"/>
</dbReference>
<evidence type="ECO:0000256" key="4">
    <source>
        <dbReference type="ARBA" id="ARBA00023015"/>
    </source>
</evidence>
<dbReference type="OrthoDB" id="5319830at2759"/>
<evidence type="ECO:0000256" key="2">
    <source>
        <dbReference type="ARBA" id="ARBA00005635"/>
    </source>
</evidence>
<gene>
    <name evidence="8" type="primary">MED17</name>
    <name evidence="10" type="ORF">BK809_0006246</name>
</gene>
<organism evidence="10 11">
    <name type="scientific">Diplodia seriata</name>
    <dbReference type="NCBI Taxonomy" id="420778"/>
    <lineage>
        <taxon>Eukaryota</taxon>
        <taxon>Fungi</taxon>
        <taxon>Dikarya</taxon>
        <taxon>Ascomycota</taxon>
        <taxon>Pezizomycotina</taxon>
        <taxon>Dothideomycetes</taxon>
        <taxon>Dothideomycetes incertae sedis</taxon>
        <taxon>Botryosphaeriales</taxon>
        <taxon>Botryosphaeriaceae</taxon>
        <taxon>Diplodia</taxon>
    </lineage>
</organism>
<dbReference type="Gene3D" id="6.10.250.2620">
    <property type="match status" value="1"/>
</dbReference>
<comment type="similarity">
    <text evidence="2 8">Belongs to the Mediator complex subunit 17 family.</text>
</comment>
<dbReference type="STRING" id="420778.A0A1S8B301"/>
<dbReference type="PANTHER" id="PTHR13114">
    <property type="entry name" value="MEDIATOR OF RNA POLYMERASE II TRANSCRIPTION SUBUNIT 17"/>
    <property type="match status" value="1"/>
</dbReference>
<feature type="region of interest" description="Disordered" evidence="9">
    <location>
        <begin position="48"/>
        <end position="80"/>
    </location>
</feature>
<evidence type="ECO:0000256" key="5">
    <source>
        <dbReference type="ARBA" id="ARBA00023163"/>
    </source>
</evidence>
<feature type="region of interest" description="Disordered" evidence="9">
    <location>
        <begin position="1"/>
        <end position="29"/>
    </location>
</feature>
<protein>
    <recommendedName>
        <fullName evidence="3 8">Mediator of RNA polymerase II transcription subunit 17</fullName>
    </recommendedName>
    <alternativeName>
        <fullName evidence="7 8">Mediator complex subunit 17</fullName>
    </alternativeName>
</protein>
<dbReference type="AlphaFoldDB" id="A0A1S8B301"/>
<evidence type="ECO:0000256" key="3">
    <source>
        <dbReference type="ARBA" id="ARBA00019610"/>
    </source>
</evidence>
<comment type="caution">
    <text evidence="10">The sequence shown here is derived from an EMBL/GenBank/DDBJ whole genome shotgun (WGS) entry which is preliminary data.</text>
</comment>